<dbReference type="SMART" id="SM00635">
    <property type="entry name" value="BID_2"/>
    <property type="match status" value="2"/>
</dbReference>
<comment type="caution">
    <text evidence="2">The sequence shown here is derived from an EMBL/GenBank/DDBJ whole genome shotgun (WGS) entry which is preliminary data.</text>
</comment>
<dbReference type="EMBL" id="JAGZYH010000059">
    <property type="protein sequence ID" value="MBS6622955.1"/>
    <property type="molecule type" value="Genomic_DNA"/>
</dbReference>
<reference evidence="2" key="1">
    <citation type="submission" date="2021-02" db="EMBL/GenBank/DDBJ databases">
        <title>Infant gut strain persistence is associated with maternal origin, phylogeny, and functional potential including surface adhesion and iron acquisition.</title>
        <authorList>
            <person name="Lou Y.C."/>
        </authorList>
    </citation>
    <scope>NUCLEOTIDE SEQUENCE</scope>
    <source>
        <strain evidence="2">L2_039_000G1_dasL2_039_000G1_maxbin2.maxbin.077</strain>
    </source>
</reference>
<feature type="domain" description="BIG2" evidence="1">
    <location>
        <begin position="283"/>
        <end position="370"/>
    </location>
</feature>
<organism evidence="2 3">
    <name type="scientific">Faecalibacterium prausnitzii</name>
    <dbReference type="NCBI Taxonomy" id="853"/>
    <lineage>
        <taxon>Bacteria</taxon>
        <taxon>Bacillati</taxon>
        <taxon>Bacillota</taxon>
        <taxon>Clostridia</taxon>
        <taxon>Eubacteriales</taxon>
        <taxon>Oscillospiraceae</taxon>
        <taxon>Faecalibacterium</taxon>
    </lineage>
</organism>
<accession>A0A9E1GMA0</accession>
<name>A0A9E1GMA0_9FIRM</name>
<dbReference type="Gene3D" id="2.60.40.1080">
    <property type="match status" value="2"/>
</dbReference>
<proteinExistence type="predicted"/>
<evidence type="ECO:0000313" key="3">
    <source>
        <dbReference type="Proteomes" id="UP000811365"/>
    </source>
</evidence>
<protein>
    <recommendedName>
        <fullName evidence="1">BIG2 domain-containing protein</fullName>
    </recommendedName>
</protein>
<dbReference type="AlphaFoldDB" id="A0A9E1GMA0"/>
<feature type="domain" description="BIG2" evidence="1">
    <location>
        <begin position="203"/>
        <end position="278"/>
    </location>
</feature>
<sequence length="731" mass="79210">MKVRVVKDHFCGTGWRAEPETLYLGGVGAVYVEKLEFVLPETWAGMAVTLHIEQEGGTVPQPMLLDGNNNAPVDGRFTTARQGLWMLMATDGEGRREMTMPGKYVCYQTLENGEGTGADGPAMPLRYQYLQLVLEQEARAALEAQRAARYRQWVADRCAAKEHALLLEALSGMRYSDASAWDMIAQLKQRWNSPPPEQAEPVAVESIRLDSKELSIKVGESCPLKATVLPGSAPQIVEWMAEPEGIVQLRENTLTAVKGGTVLLTAIAGGKLAQRRVRSVAVSLEKLALDKPSVKLKQGESVTLTATLTPTQSTVTAVSWTTNNAALAVMKDQTTAVENGKAVNTLAALKDGSCIITAAAGGKSAVCSVTVEKNGQSGGDGPAIVMYAVSNRLNGLSTSRADVVVQSGKAYTAALTLNEGYWLISIKVTMGGEDVTATAWNEKKMTVSIPDVTGNIVITAEAKLPMLNELAVGAVTKLVEKDGAAAEEFVVIAQDYEKELNGEGRTLLARRHGITGKKWNTTWCTYADSLIDVYLNSEYLKDAPQALKDILTETKFYYTPGYSGSGSSYTGSHTVTTLSRKVFLPSCYEFGFESYGYTSASSPKYYHLEGSTFADAKKLALALLAADAETAGSVPNTYFHFCLWTRTPVLNDYGSGLTGSALKEYLYKCAEAVWAQMLTAPDKLNWGGYKVNEPENMSWPDLYKCWTHPCFTLPGNTVIDAKGNIVEVREE</sequence>
<dbReference type="Pfam" id="PF19789">
    <property type="entry name" value="DUF6273"/>
    <property type="match status" value="1"/>
</dbReference>
<evidence type="ECO:0000259" key="1">
    <source>
        <dbReference type="SMART" id="SM00635"/>
    </source>
</evidence>
<dbReference type="InterPro" id="IPR046240">
    <property type="entry name" value="DUF6273"/>
</dbReference>
<evidence type="ECO:0000313" key="2">
    <source>
        <dbReference type="EMBL" id="MBS6622955.1"/>
    </source>
</evidence>
<dbReference type="InterPro" id="IPR003343">
    <property type="entry name" value="Big_2"/>
</dbReference>
<gene>
    <name evidence="2" type="ORF">KH315_12465</name>
</gene>
<dbReference type="Proteomes" id="UP000811365">
    <property type="component" value="Unassembled WGS sequence"/>
</dbReference>